<accession>A0ABV9AP91</accession>
<dbReference type="InterPro" id="IPR050250">
    <property type="entry name" value="Macrolide_Exporter_MacB"/>
</dbReference>
<keyword evidence="4 7" id="KW-1133">Transmembrane helix</keyword>
<comment type="subcellular location">
    <subcellularLocation>
        <location evidence="1">Cell membrane</location>
        <topology evidence="1">Multi-pass membrane protein</topology>
    </subcellularLocation>
</comment>
<feature type="transmembrane region" description="Helical" evidence="7">
    <location>
        <begin position="425"/>
        <end position="450"/>
    </location>
</feature>
<keyword evidence="10" id="KW-1185">Reference proteome</keyword>
<evidence type="ECO:0000259" key="8">
    <source>
        <dbReference type="Pfam" id="PF02687"/>
    </source>
</evidence>
<dbReference type="EMBL" id="JBHSFK010000011">
    <property type="protein sequence ID" value="MFC4501469.1"/>
    <property type="molecule type" value="Genomic_DNA"/>
</dbReference>
<dbReference type="PANTHER" id="PTHR30572">
    <property type="entry name" value="MEMBRANE COMPONENT OF TRANSPORTER-RELATED"/>
    <property type="match status" value="1"/>
</dbReference>
<evidence type="ECO:0000256" key="6">
    <source>
        <dbReference type="SAM" id="MobiDB-lite"/>
    </source>
</evidence>
<reference evidence="10" key="1">
    <citation type="journal article" date="2019" name="Int. J. Syst. Evol. Microbiol.">
        <title>The Global Catalogue of Microorganisms (GCM) 10K type strain sequencing project: providing services to taxonomists for standard genome sequencing and annotation.</title>
        <authorList>
            <consortium name="The Broad Institute Genomics Platform"/>
            <consortium name="The Broad Institute Genome Sequencing Center for Infectious Disease"/>
            <person name="Wu L."/>
            <person name="Ma J."/>
        </authorList>
    </citation>
    <scope>NUCLEOTIDE SEQUENCE [LARGE SCALE GENOMIC DNA]</scope>
    <source>
        <strain evidence="10">CGMCC 4.7177</strain>
    </source>
</reference>
<name>A0ABV9AP91_9ACTN</name>
<gene>
    <name evidence="9" type="ORF">ACFPIH_18350</name>
</gene>
<feature type="domain" description="ABC3 transporter permease C-terminal" evidence="8">
    <location>
        <begin position="298"/>
        <end position="454"/>
    </location>
</feature>
<evidence type="ECO:0000256" key="1">
    <source>
        <dbReference type="ARBA" id="ARBA00004651"/>
    </source>
</evidence>
<organism evidence="9 10">
    <name type="scientific">Streptomyces vulcanius</name>
    <dbReference type="NCBI Taxonomy" id="1441876"/>
    <lineage>
        <taxon>Bacteria</taxon>
        <taxon>Bacillati</taxon>
        <taxon>Actinomycetota</taxon>
        <taxon>Actinomycetes</taxon>
        <taxon>Kitasatosporales</taxon>
        <taxon>Streptomycetaceae</taxon>
        <taxon>Streptomyces</taxon>
    </lineage>
</organism>
<protein>
    <submittedName>
        <fullName evidence="9">ABC transporter permease</fullName>
    </submittedName>
</protein>
<comment type="caution">
    <text evidence="9">The sequence shown here is derived from an EMBL/GenBank/DDBJ whole genome shotgun (WGS) entry which is preliminary data.</text>
</comment>
<feature type="region of interest" description="Disordered" evidence="6">
    <location>
        <begin position="382"/>
        <end position="410"/>
    </location>
</feature>
<keyword evidence="5 7" id="KW-0472">Membrane</keyword>
<sequence>MNFVKRAGLSLWSRKGRTLITLCTFLIISVMVLAGVLIDDATAQARNAAERSVGAEVDLEMDLTGQNAAGGLVAPQISATVVDELGASPLVQKYTYSMFDRGVVKGGTKLVTGGVDASATGMGQDGTPTIGVLDSALLPDFRSGNFKLLSGRHLTAADKDKHLLLIEERLARKNGLRTGDRVTLGANGGKATADFTVAGVFRDPRPSSEPEPEHLVDPANMLYASIGGFARLNGAADGPPQVRKATFLLQDADDLGRFKKEADRIAGSALDGFRLDANDKAIRQMTGPLDSIGSTAAVAMWLIGIAGAAVLVLLVNLAVKQRRKEYGVLLAMGERKWKLIAQQALEIVAVAALAVGLSSLFTQSLTQSASRSLLGREAAEARHRLDSWQPPAPGSTGIDQGIDPDEKPVENADPIDEITVRLAPAALATVGGVGLGLGLLATAVPAASVLRLSPRTILTKGK</sequence>
<evidence type="ECO:0000256" key="3">
    <source>
        <dbReference type="ARBA" id="ARBA00022692"/>
    </source>
</evidence>
<proteinExistence type="predicted"/>
<dbReference type="PANTHER" id="PTHR30572:SF9">
    <property type="entry name" value="ABC TRANSPORTER PERMEASE PROTEIN"/>
    <property type="match status" value="1"/>
</dbReference>
<keyword evidence="3 7" id="KW-0812">Transmembrane</keyword>
<dbReference type="RefSeq" id="WP_381163823.1">
    <property type="nucleotide sequence ID" value="NZ_JBHSFK010000011.1"/>
</dbReference>
<evidence type="ECO:0000256" key="5">
    <source>
        <dbReference type="ARBA" id="ARBA00023136"/>
    </source>
</evidence>
<evidence type="ECO:0000313" key="10">
    <source>
        <dbReference type="Proteomes" id="UP001595839"/>
    </source>
</evidence>
<dbReference type="InterPro" id="IPR003838">
    <property type="entry name" value="ABC3_permease_C"/>
</dbReference>
<feature type="transmembrane region" description="Helical" evidence="7">
    <location>
        <begin position="298"/>
        <end position="319"/>
    </location>
</feature>
<dbReference type="Pfam" id="PF02687">
    <property type="entry name" value="FtsX"/>
    <property type="match status" value="1"/>
</dbReference>
<evidence type="ECO:0000256" key="2">
    <source>
        <dbReference type="ARBA" id="ARBA00022475"/>
    </source>
</evidence>
<keyword evidence="2" id="KW-1003">Cell membrane</keyword>
<evidence type="ECO:0000256" key="4">
    <source>
        <dbReference type="ARBA" id="ARBA00022989"/>
    </source>
</evidence>
<evidence type="ECO:0000313" key="9">
    <source>
        <dbReference type="EMBL" id="MFC4501469.1"/>
    </source>
</evidence>
<feature type="transmembrane region" description="Helical" evidence="7">
    <location>
        <begin position="339"/>
        <end position="361"/>
    </location>
</feature>
<dbReference type="Proteomes" id="UP001595839">
    <property type="component" value="Unassembled WGS sequence"/>
</dbReference>
<evidence type="ECO:0000256" key="7">
    <source>
        <dbReference type="SAM" id="Phobius"/>
    </source>
</evidence>